<protein>
    <recommendedName>
        <fullName evidence="4">Hyaluronan/mRNA-binding protein domain-containing protein</fullName>
    </recommendedName>
</protein>
<comment type="caution">
    <text evidence="2">The sequence shown here is derived from an EMBL/GenBank/DDBJ whole genome shotgun (WGS) entry which is preliminary data.</text>
</comment>
<keyword evidence="3" id="KW-1185">Reference proteome</keyword>
<organism evidence="2 3">
    <name type="scientific">Leucocoprinus birnbaumii</name>
    <dbReference type="NCBI Taxonomy" id="56174"/>
    <lineage>
        <taxon>Eukaryota</taxon>
        <taxon>Fungi</taxon>
        <taxon>Dikarya</taxon>
        <taxon>Basidiomycota</taxon>
        <taxon>Agaricomycotina</taxon>
        <taxon>Agaricomycetes</taxon>
        <taxon>Agaricomycetidae</taxon>
        <taxon>Agaricales</taxon>
        <taxon>Agaricineae</taxon>
        <taxon>Agaricaceae</taxon>
        <taxon>Leucocoprinus</taxon>
    </lineage>
</organism>
<dbReference type="EMBL" id="JANIEX010000724">
    <property type="protein sequence ID" value="KAJ3563774.1"/>
    <property type="molecule type" value="Genomic_DNA"/>
</dbReference>
<reference evidence="2" key="1">
    <citation type="submission" date="2022-07" db="EMBL/GenBank/DDBJ databases">
        <title>Genome Sequence of Leucocoprinus birnbaumii.</title>
        <authorList>
            <person name="Buettner E."/>
        </authorList>
    </citation>
    <scope>NUCLEOTIDE SEQUENCE</scope>
    <source>
        <strain evidence="2">VT141</strain>
    </source>
</reference>
<feature type="compositionally biased region" description="Basic and acidic residues" evidence="1">
    <location>
        <begin position="1"/>
        <end position="22"/>
    </location>
</feature>
<evidence type="ECO:0008006" key="4">
    <source>
        <dbReference type="Google" id="ProtNLM"/>
    </source>
</evidence>
<evidence type="ECO:0000256" key="1">
    <source>
        <dbReference type="SAM" id="MobiDB-lite"/>
    </source>
</evidence>
<feature type="compositionally biased region" description="Low complexity" evidence="1">
    <location>
        <begin position="91"/>
        <end position="105"/>
    </location>
</feature>
<feature type="compositionally biased region" description="Polar residues" evidence="1">
    <location>
        <begin position="74"/>
        <end position="83"/>
    </location>
</feature>
<feature type="compositionally biased region" description="Acidic residues" evidence="1">
    <location>
        <begin position="51"/>
        <end position="64"/>
    </location>
</feature>
<feature type="region of interest" description="Disordered" evidence="1">
    <location>
        <begin position="1"/>
        <end position="160"/>
    </location>
</feature>
<evidence type="ECO:0000313" key="3">
    <source>
        <dbReference type="Proteomes" id="UP001213000"/>
    </source>
</evidence>
<proteinExistence type="predicted"/>
<sequence length="160" mass="17493">MTRTERASYPRALNRDRSESRTGMDSSLRKGGAGGHNWGNLNEERRLELDARDDEELEEEEEEETRPSEGTGLRSPTESSEVSSKPPMERSASGTSATTTSSSAITEEDRENARKLRKNAFKKNELDLAAIARSSAAVSGSPPDSDMAHRPGSENPQVTI</sequence>
<accession>A0AAD5YTK6</accession>
<dbReference type="Proteomes" id="UP001213000">
    <property type="component" value="Unassembled WGS sequence"/>
</dbReference>
<name>A0AAD5YTK6_9AGAR</name>
<dbReference type="AlphaFoldDB" id="A0AAD5YTK6"/>
<evidence type="ECO:0000313" key="2">
    <source>
        <dbReference type="EMBL" id="KAJ3563774.1"/>
    </source>
</evidence>
<gene>
    <name evidence="2" type="ORF">NP233_g8723</name>
</gene>